<evidence type="ECO:0000313" key="2">
    <source>
        <dbReference type="Proteomes" id="UP000789706"/>
    </source>
</evidence>
<evidence type="ECO:0000313" key="1">
    <source>
        <dbReference type="EMBL" id="CAG8439329.1"/>
    </source>
</evidence>
<comment type="caution">
    <text evidence="1">The sequence shown here is derived from an EMBL/GenBank/DDBJ whole genome shotgun (WGS) entry which is preliminary data.</text>
</comment>
<sequence length="101" mass="11328">MNRLGHFYICVPVPLDVIDNQEYVKGKVISLDPDIRTFITCYDPEGQMITCKVTKIKLSKSIHQSGSKTFRCDSCDLVIDGDANGARNNLLKRLTEGQVHT</sequence>
<dbReference type="AlphaFoldDB" id="A0A9N8YQF5"/>
<organism evidence="1 2">
    <name type="scientific">Diversispora eburnea</name>
    <dbReference type="NCBI Taxonomy" id="1213867"/>
    <lineage>
        <taxon>Eukaryota</taxon>
        <taxon>Fungi</taxon>
        <taxon>Fungi incertae sedis</taxon>
        <taxon>Mucoromycota</taxon>
        <taxon>Glomeromycotina</taxon>
        <taxon>Glomeromycetes</taxon>
        <taxon>Diversisporales</taxon>
        <taxon>Diversisporaceae</taxon>
        <taxon>Diversispora</taxon>
    </lineage>
</organism>
<accession>A0A9N8YQF5</accession>
<dbReference type="OrthoDB" id="2420146at2759"/>
<name>A0A9N8YQF5_9GLOM</name>
<dbReference type="Proteomes" id="UP000789706">
    <property type="component" value="Unassembled WGS sequence"/>
</dbReference>
<reference evidence="1" key="1">
    <citation type="submission" date="2021-06" db="EMBL/GenBank/DDBJ databases">
        <authorList>
            <person name="Kallberg Y."/>
            <person name="Tangrot J."/>
            <person name="Rosling A."/>
        </authorList>
    </citation>
    <scope>NUCLEOTIDE SEQUENCE</scope>
    <source>
        <strain evidence="1">AZ414A</strain>
    </source>
</reference>
<proteinExistence type="predicted"/>
<gene>
    <name evidence="1" type="ORF">DEBURN_LOCUS1310</name>
</gene>
<protein>
    <submittedName>
        <fullName evidence="1">6553_t:CDS:1</fullName>
    </submittedName>
</protein>
<keyword evidence="2" id="KW-1185">Reference proteome</keyword>
<dbReference type="EMBL" id="CAJVPK010000056">
    <property type="protein sequence ID" value="CAG8439329.1"/>
    <property type="molecule type" value="Genomic_DNA"/>
</dbReference>